<reference evidence="3 4" key="1">
    <citation type="submission" date="2018-04" db="EMBL/GenBank/DDBJ databases">
        <authorList>
            <person name="Zhang X."/>
            <person name="Yuan J."/>
            <person name="Li F."/>
            <person name="Xiang J."/>
        </authorList>
    </citation>
    <scope>NUCLEOTIDE SEQUENCE [LARGE SCALE GENOMIC DNA]</scope>
    <source>
        <tissue evidence="3">Muscle</tissue>
    </source>
</reference>
<dbReference type="SUPFAM" id="SSF50156">
    <property type="entry name" value="PDZ domain-like"/>
    <property type="match status" value="1"/>
</dbReference>
<protein>
    <submittedName>
        <fullName evidence="3">Putative multiple PDZ domain protein-like</fullName>
    </submittedName>
</protein>
<feature type="domain" description="PDZ" evidence="2">
    <location>
        <begin position="1"/>
        <end position="63"/>
    </location>
</feature>
<feature type="non-terminal residue" evidence="3">
    <location>
        <position position="1"/>
    </location>
</feature>
<dbReference type="Proteomes" id="UP000283509">
    <property type="component" value="Unassembled WGS sequence"/>
</dbReference>
<evidence type="ECO:0000259" key="2">
    <source>
        <dbReference type="PROSITE" id="PS50106"/>
    </source>
</evidence>
<evidence type="ECO:0000256" key="1">
    <source>
        <dbReference type="SAM" id="MobiDB-lite"/>
    </source>
</evidence>
<dbReference type="Pfam" id="PF17820">
    <property type="entry name" value="PDZ_6"/>
    <property type="match status" value="1"/>
</dbReference>
<dbReference type="Gene3D" id="2.30.42.10">
    <property type="match status" value="1"/>
</dbReference>
<sequence length="211" mass="23079">DGNGIFVTLVEPGGLAARCGRIMQGDKLLEVNGIPVSYLTLEHVAANLRSMEGSVVLQVGRVPALARAVQEWSRKELPERTPDPARLRIQTWSHSRAHARHVARWCESQIPSAGEEAKVVLGETSSPKSRVPPCPKTRVGRLPRPPSLFHVLRRSLRSHHALGSGQAIVRTLPHDASQGPHRRTEVVFATDDSESCGSDKPFLSDVQVTSF</sequence>
<comment type="caution">
    <text evidence="3">The sequence shown here is derived from an EMBL/GenBank/DDBJ whole genome shotgun (WGS) entry which is preliminary data.</text>
</comment>
<dbReference type="STRING" id="6689.A0A3R7QEC9"/>
<dbReference type="EMBL" id="QCYY01001697">
    <property type="protein sequence ID" value="ROT76062.1"/>
    <property type="molecule type" value="Genomic_DNA"/>
</dbReference>
<dbReference type="InterPro" id="IPR041489">
    <property type="entry name" value="PDZ_6"/>
</dbReference>
<dbReference type="AlphaFoldDB" id="A0A3R7QEC9"/>
<dbReference type="SMART" id="SM00228">
    <property type="entry name" value="PDZ"/>
    <property type="match status" value="1"/>
</dbReference>
<evidence type="ECO:0000313" key="4">
    <source>
        <dbReference type="Proteomes" id="UP000283509"/>
    </source>
</evidence>
<name>A0A3R7QEC9_PENVA</name>
<reference evidence="3 4" key="2">
    <citation type="submission" date="2019-01" db="EMBL/GenBank/DDBJ databases">
        <title>The decoding of complex shrimp genome reveals the adaptation for benthos swimmer, frequently molting mechanism and breeding impact on genome.</title>
        <authorList>
            <person name="Sun Y."/>
            <person name="Gao Y."/>
            <person name="Yu Y."/>
        </authorList>
    </citation>
    <scope>NUCLEOTIDE SEQUENCE [LARGE SCALE GENOMIC DNA]</scope>
    <source>
        <tissue evidence="3">Muscle</tissue>
    </source>
</reference>
<dbReference type="InterPro" id="IPR051342">
    <property type="entry name" value="PDZ_scaffold"/>
</dbReference>
<dbReference type="InterPro" id="IPR001478">
    <property type="entry name" value="PDZ"/>
</dbReference>
<dbReference type="CDD" id="cd00136">
    <property type="entry name" value="PDZ_canonical"/>
    <property type="match status" value="1"/>
</dbReference>
<keyword evidence="4" id="KW-1185">Reference proteome</keyword>
<evidence type="ECO:0000313" key="3">
    <source>
        <dbReference type="EMBL" id="ROT76062.1"/>
    </source>
</evidence>
<proteinExistence type="predicted"/>
<gene>
    <name evidence="3" type="ORF">C7M84_005372</name>
</gene>
<organism evidence="3 4">
    <name type="scientific">Penaeus vannamei</name>
    <name type="common">Whiteleg shrimp</name>
    <name type="synonym">Litopenaeus vannamei</name>
    <dbReference type="NCBI Taxonomy" id="6689"/>
    <lineage>
        <taxon>Eukaryota</taxon>
        <taxon>Metazoa</taxon>
        <taxon>Ecdysozoa</taxon>
        <taxon>Arthropoda</taxon>
        <taxon>Crustacea</taxon>
        <taxon>Multicrustacea</taxon>
        <taxon>Malacostraca</taxon>
        <taxon>Eumalacostraca</taxon>
        <taxon>Eucarida</taxon>
        <taxon>Decapoda</taxon>
        <taxon>Dendrobranchiata</taxon>
        <taxon>Penaeoidea</taxon>
        <taxon>Penaeidae</taxon>
        <taxon>Penaeus</taxon>
    </lineage>
</organism>
<dbReference type="PANTHER" id="PTHR19964:SF92">
    <property type="entry name" value="PATJ HOMOLOG"/>
    <property type="match status" value="1"/>
</dbReference>
<feature type="region of interest" description="Disordered" evidence="1">
    <location>
        <begin position="122"/>
        <end position="142"/>
    </location>
</feature>
<dbReference type="PROSITE" id="PS50106">
    <property type="entry name" value="PDZ"/>
    <property type="match status" value="1"/>
</dbReference>
<accession>A0A3R7QEC9</accession>
<dbReference type="PANTHER" id="PTHR19964">
    <property type="entry name" value="MULTIPLE PDZ DOMAIN PROTEIN"/>
    <property type="match status" value="1"/>
</dbReference>
<dbReference type="InterPro" id="IPR036034">
    <property type="entry name" value="PDZ_sf"/>
</dbReference>